<comment type="catalytic activity">
    <reaction evidence="1 8">
        <text>a 4-O-methyl-thymidine in DNA + L-cysteinyl-[protein] = a thymidine in DNA + S-methyl-L-cysteinyl-[protein]</text>
        <dbReference type="Rhea" id="RHEA:53428"/>
        <dbReference type="Rhea" id="RHEA-COMP:10131"/>
        <dbReference type="Rhea" id="RHEA-COMP:10132"/>
        <dbReference type="Rhea" id="RHEA-COMP:13555"/>
        <dbReference type="Rhea" id="RHEA-COMP:13556"/>
        <dbReference type="ChEBI" id="CHEBI:29950"/>
        <dbReference type="ChEBI" id="CHEBI:82612"/>
        <dbReference type="ChEBI" id="CHEBI:137386"/>
        <dbReference type="ChEBI" id="CHEBI:137387"/>
        <dbReference type="EC" id="2.1.1.63"/>
    </reaction>
</comment>
<comment type="subcellular location">
    <subcellularLocation>
        <location evidence="8">Cytoplasm</location>
    </subcellularLocation>
</comment>
<dbReference type="GO" id="GO:0032259">
    <property type="term" value="P:methylation"/>
    <property type="evidence" value="ECO:0007669"/>
    <property type="project" value="UniProtKB-KW"/>
</dbReference>
<dbReference type="HAMAP" id="MF_00772">
    <property type="entry name" value="OGT"/>
    <property type="match status" value="1"/>
</dbReference>
<dbReference type="InterPro" id="IPR036388">
    <property type="entry name" value="WH-like_DNA-bd_sf"/>
</dbReference>
<dbReference type="GO" id="GO:0005737">
    <property type="term" value="C:cytoplasm"/>
    <property type="evidence" value="ECO:0007669"/>
    <property type="project" value="UniProtKB-SubCell"/>
</dbReference>
<dbReference type="GO" id="GO:0006307">
    <property type="term" value="P:DNA alkylation repair"/>
    <property type="evidence" value="ECO:0007669"/>
    <property type="project" value="UniProtKB-UniRule"/>
</dbReference>
<reference evidence="10 11" key="1">
    <citation type="submission" date="2019-10" db="EMBL/GenBank/DDBJ databases">
        <title>Dictyobacter vulcani sp. nov., within the class Ktedonobacteria, isolated from soil of volcanic Mt. Zao.</title>
        <authorList>
            <person name="Zheng Y."/>
            <person name="Wang C.M."/>
            <person name="Sakai Y."/>
            <person name="Abe K."/>
            <person name="Yokota A."/>
            <person name="Yabe S."/>
        </authorList>
    </citation>
    <scope>NUCLEOTIDE SEQUENCE [LARGE SCALE GENOMIC DNA]</scope>
    <source>
        <strain evidence="10 11">W12</strain>
    </source>
</reference>
<dbReference type="InterPro" id="IPR014048">
    <property type="entry name" value="MethylDNA_cys_MeTrfase_DNA-bd"/>
</dbReference>
<dbReference type="InterPro" id="IPR001497">
    <property type="entry name" value="MethylDNA_cys_MeTrfase_AS"/>
</dbReference>
<feature type="active site" description="Nucleophile; methyl group acceptor" evidence="8">
    <location>
        <position position="137"/>
    </location>
</feature>
<dbReference type="AlphaFoldDB" id="A0A5J4KGU7"/>
<dbReference type="CDD" id="cd06445">
    <property type="entry name" value="ATase"/>
    <property type="match status" value="1"/>
</dbReference>
<protein>
    <recommendedName>
        <fullName evidence="8">Methylated-DNA--protein-cysteine methyltransferase</fullName>
        <ecNumber evidence="8">2.1.1.63</ecNumber>
    </recommendedName>
    <alternativeName>
        <fullName evidence="8">6-O-methylguanine-DNA methyltransferase</fullName>
        <shortName evidence="8">MGMT</shortName>
    </alternativeName>
    <alternativeName>
        <fullName evidence="8">O-6-methylguanine-DNA-alkyltransferase</fullName>
    </alternativeName>
</protein>
<evidence type="ECO:0000256" key="2">
    <source>
        <dbReference type="ARBA" id="ARBA00022490"/>
    </source>
</evidence>
<evidence type="ECO:0000259" key="9">
    <source>
        <dbReference type="Pfam" id="PF01035"/>
    </source>
</evidence>
<dbReference type="EC" id="2.1.1.63" evidence="8"/>
<dbReference type="PROSITE" id="PS00374">
    <property type="entry name" value="MGMT"/>
    <property type="match status" value="1"/>
</dbReference>
<dbReference type="GO" id="GO:0003908">
    <property type="term" value="F:methylated-DNA-[protein]-cysteine S-methyltransferase activity"/>
    <property type="evidence" value="ECO:0007669"/>
    <property type="project" value="UniProtKB-UniRule"/>
</dbReference>
<comment type="similarity">
    <text evidence="8">Belongs to the MGMT family.</text>
</comment>
<dbReference type="InterPro" id="IPR023546">
    <property type="entry name" value="MGMT"/>
</dbReference>
<comment type="function">
    <text evidence="8">Involved in the cellular defense against the biological effects of O6-methylguanine (O6-MeG) and O4-methylthymine (O4-MeT) in DNA. Repairs the methylated nucleobase in DNA by stoichiometrically transferring the methyl group to a cysteine residue in the enzyme. This is a suicide reaction: the enzyme is irreversibly inactivated.</text>
</comment>
<dbReference type="Pfam" id="PF01035">
    <property type="entry name" value="DNA_binding_1"/>
    <property type="match status" value="1"/>
</dbReference>
<dbReference type="InterPro" id="IPR036217">
    <property type="entry name" value="MethylDNA_cys_MeTrfase_DNAb"/>
</dbReference>
<evidence type="ECO:0000256" key="3">
    <source>
        <dbReference type="ARBA" id="ARBA00022603"/>
    </source>
</evidence>
<evidence type="ECO:0000256" key="6">
    <source>
        <dbReference type="ARBA" id="ARBA00023204"/>
    </source>
</evidence>
<dbReference type="SUPFAM" id="SSF53155">
    <property type="entry name" value="Methylated DNA-protein cysteine methyltransferase domain"/>
    <property type="match status" value="1"/>
</dbReference>
<dbReference type="InterPro" id="IPR036631">
    <property type="entry name" value="MGMT_N_sf"/>
</dbReference>
<feature type="domain" description="Methylated-DNA-[protein]-cysteine S-methyltransferase DNA binding" evidence="9">
    <location>
        <begin position="86"/>
        <end position="165"/>
    </location>
</feature>
<gene>
    <name evidence="10" type="primary">ogt</name>
    <name evidence="10" type="ORF">KDW_11150</name>
</gene>
<evidence type="ECO:0000256" key="1">
    <source>
        <dbReference type="ARBA" id="ARBA00001286"/>
    </source>
</evidence>
<dbReference type="NCBIfam" id="TIGR00589">
    <property type="entry name" value="ogt"/>
    <property type="match status" value="1"/>
</dbReference>
<dbReference type="EMBL" id="BKZW01000001">
    <property type="protein sequence ID" value="GER86953.1"/>
    <property type="molecule type" value="Genomic_DNA"/>
</dbReference>
<dbReference type="PANTHER" id="PTHR10815:SF5">
    <property type="entry name" value="METHYLATED-DNA--PROTEIN-CYSTEINE METHYLTRANSFERASE"/>
    <property type="match status" value="1"/>
</dbReference>
<dbReference type="FunFam" id="1.10.10.10:FF:000337">
    <property type="entry name" value="Methylated-DNA--protein-cysteine methyltransferase"/>
    <property type="match status" value="1"/>
</dbReference>
<dbReference type="Proteomes" id="UP000326912">
    <property type="component" value="Unassembled WGS sequence"/>
</dbReference>
<evidence type="ECO:0000313" key="11">
    <source>
        <dbReference type="Proteomes" id="UP000326912"/>
    </source>
</evidence>
<evidence type="ECO:0000256" key="8">
    <source>
        <dbReference type="HAMAP-Rule" id="MF_00772"/>
    </source>
</evidence>
<evidence type="ECO:0000256" key="4">
    <source>
        <dbReference type="ARBA" id="ARBA00022679"/>
    </source>
</evidence>
<comment type="catalytic activity">
    <reaction evidence="7 8">
        <text>a 6-O-methyl-2'-deoxyguanosine in DNA + L-cysteinyl-[protein] = S-methyl-L-cysteinyl-[protein] + a 2'-deoxyguanosine in DNA</text>
        <dbReference type="Rhea" id="RHEA:24000"/>
        <dbReference type="Rhea" id="RHEA-COMP:10131"/>
        <dbReference type="Rhea" id="RHEA-COMP:10132"/>
        <dbReference type="Rhea" id="RHEA-COMP:11367"/>
        <dbReference type="Rhea" id="RHEA-COMP:11368"/>
        <dbReference type="ChEBI" id="CHEBI:29950"/>
        <dbReference type="ChEBI" id="CHEBI:82612"/>
        <dbReference type="ChEBI" id="CHEBI:85445"/>
        <dbReference type="ChEBI" id="CHEBI:85448"/>
        <dbReference type="EC" id="2.1.1.63"/>
    </reaction>
</comment>
<organism evidence="10 11">
    <name type="scientific">Dictyobacter vulcani</name>
    <dbReference type="NCBI Taxonomy" id="2607529"/>
    <lineage>
        <taxon>Bacteria</taxon>
        <taxon>Bacillati</taxon>
        <taxon>Chloroflexota</taxon>
        <taxon>Ktedonobacteria</taxon>
        <taxon>Ktedonobacterales</taxon>
        <taxon>Dictyobacteraceae</taxon>
        <taxon>Dictyobacter</taxon>
    </lineage>
</organism>
<keyword evidence="2 8" id="KW-0963">Cytoplasm</keyword>
<keyword evidence="11" id="KW-1185">Reference proteome</keyword>
<dbReference type="Gene3D" id="1.10.10.10">
    <property type="entry name" value="Winged helix-like DNA-binding domain superfamily/Winged helix DNA-binding domain"/>
    <property type="match status" value="1"/>
</dbReference>
<evidence type="ECO:0000313" key="10">
    <source>
        <dbReference type="EMBL" id="GER86953.1"/>
    </source>
</evidence>
<proteinExistence type="inferred from homology"/>
<comment type="miscellaneous">
    <text evidence="8">This enzyme catalyzes only one turnover and therefore is not strictly catalytic. According to one definition, an enzyme is a biocatalyst that acts repeatedly and over many reaction cycles.</text>
</comment>
<evidence type="ECO:0000256" key="5">
    <source>
        <dbReference type="ARBA" id="ARBA00022763"/>
    </source>
</evidence>
<sequence length="185" mass="20060">MVKELRYDELESPIGTLVLVVDGEQLCSLEYADYEERMQLLLRRRYGAVQLTQATDPYGFSSRVRAYLAGDYHSLDDIPVNTGGTAFQQQVWAALRTIPVGTTMTYGELAARLGRPTASRAVGAANGLNPVGIVVPCHRVIGANASLTGYAGGLERKHWLLSHEGLTLPALVEPGSALFQAFPVQ</sequence>
<keyword evidence="5 8" id="KW-0227">DNA damage</keyword>
<dbReference type="PANTHER" id="PTHR10815">
    <property type="entry name" value="METHYLATED-DNA--PROTEIN-CYSTEINE METHYLTRANSFERASE"/>
    <property type="match status" value="1"/>
</dbReference>
<comment type="caution">
    <text evidence="10">The sequence shown here is derived from an EMBL/GenBank/DDBJ whole genome shotgun (WGS) entry which is preliminary data.</text>
</comment>
<accession>A0A5J4KGU7</accession>
<evidence type="ECO:0000256" key="7">
    <source>
        <dbReference type="ARBA" id="ARBA00049348"/>
    </source>
</evidence>
<dbReference type="SUPFAM" id="SSF46767">
    <property type="entry name" value="Methylated DNA-protein cysteine methyltransferase, C-terminal domain"/>
    <property type="match status" value="1"/>
</dbReference>
<name>A0A5J4KGU7_9CHLR</name>
<keyword evidence="6 8" id="KW-0234">DNA repair</keyword>
<keyword evidence="3 8" id="KW-0489">Methyltransferase</keyword>
<keyword evidence="4 8" id="KW-0808">Transferase</keyword>